<feature type="transmembrane region" description="Helical" evidence="1">
    <location>
        <begin position="12"/>
        <end position="28"/>
    </location>
</feature>
<evidence type="ECO:0000256" key="1">
    <source>
        <dbReference type="SAM" id="Phobius"/>
    </source>
</evidence>
<name>A0AAE3G5F9_9GAMM</name>
<dbReference type="InterPro" id="IPR001036">
    <property type="entry name" value="Acrflvin-R"/>
</dbReference>
<dbReference type="InterPro" id="IPR027463">
    <property type="entry name" value="AcrB_DN_DC_subdom"/>
</dbReference>
<dbReference type="SUPFAM" id="SSF82714">
    <property type="entry name" value="Multidrug efflux transporter AcrB TolC docking domain, DN and DC subdomains"/>
    <property type="match status" value="2"/>
</dbReference>
<dbReference type="PANTHER" id="PTHR32063:SF18">
    <property type="entry name" value="CATION EFFLUX SYSTEM PROTEIN"/>
    <property type="match status" value="1"/>
</dbReference>
<evidence type="ECO:0000313" key="2">
    <source>
        <dbReference type="EMBL" id="MCP1675374.1"/>
    </source>
</evidence>
<keyword evidence="1" id="KW-1133">Transmembrane helix</keyword>
<keyword evidence="3" id="KW-1185">Reference proteome</keyword>
<gene>
    <name evidence="2" type="ORF">J2T57_002524</name>
</gene>
<feature type="transmembrane region" description="Helical" evidence="1">
    <location>
        <begin position="387"/>
        <end position="410"/>
    </location>
</feature>
<feature type="transmembrane region" description="Helical" evidence="1">
    <location>
        <begin position="463"/>
        <end position="485"/>
    </location>
</feature>
<accession>A0AAE3G5F9</accession>
<feature type="transmembrane region" description="Helical" evidence="1">
    <location>
        <begin position="852"/>
        <end position="871"/>
    </location>
</feature>
<dbReference type="SUPFAM" id="SSF82693">
    <property type="entry name" value="Multidrug efflux transporter AcrB pore domain, PN1, PN2, PC1 and PC2 subdomains"/>
    <property type="match status" value="2"/>
</dbReference>
<comment type="caution">
    <text evidence="2">The sequence shown here is derived from an EMBL/GenBank/DDBJ whole genome shotgun (WGS) entry which is preliminary data.</text>
</comment>
<feature type="transmembrane region" description="Helical" evidence="1">
    <location>
        <begin position="904"/>
        <end position="928"/>
    </location>
</feature>
<keyword evidence="1" id="KW-0472">Membrane</keyword>
<dbReference type="RefSeq" id="WP_253478775.1">
    <property type="nucleotide sequence ID" value="NZ_JALJXV010000006.1"/>
</dbReference>
<reference evidence="2" key="1">
    <citation type="submission" date="2022-03" db="EMBL/GenBank/DDBJ databases">
        <title>Genomic Encyclopedia of Type Strains, Phase III (KMG-III): the genomes of soil and plant-associated and newly described type strains.</title>
        <authorList>
            <person name="Whitman W."/>
        </authorList>
    </citation>
    <scope>NUCLEOTIDE SEQUENCE</scope>
    <source>
        <strain evidence="2">ANL 6-2</strain>
    </source>
</reference>
<keyword evidence="1" id="KW-0812">Transmembrane</keyword>
<dbReference type="PRINTS" id="PR00702">
    <property type="entry name" value="ACRIFLAVINRP"/>
</dbReference>
<dbReference type="EMBL" id="JALJXV010000006">
    <property type="protein sequence ID" value="MCP1675374.1"/>
    <property type="molecule type" value="Genomic_DNA"/>
</dbReference>
<dbReference type="Gene3D" id="3.30.70.1320">
    <property type="entry name" value="Multidrug efflux transporter AcrB pore domain like"/>
    <property type="match status" value="1"/>
</dbReference>
<dbReference type="Gene3D" id="1.20.1640.10">
    <property type="entry name" value="Multidrug efflux transporter AcrB transmembrane domain"/>
    <property type="match status" value="2"/>
</dbReference>
<organism evidence="2 3">
    <name type="scientific">Natronocella acetinitrilica</name>
    <dbReference type="NCBI Taxonomy" id="414046"/>
    <lineage>
        <taxon>Bacteria</taxon>
        <taxon>Pseudomonadati</taxon>
        <taxon>Pseudomonadota</taxon>
        <taxon>Gammaproteobacteria</taxon>
        <taxon>Chromatiales</taxon>
        <taxon>Ectothiorhodospiraceae</taxon>
        <taxon>Natronocella</taxon>
    </lineage>
</organism>
<dbReference type="SUPFAM" id="SSF82866">
    <property type="entry name" value="Multidrug efflux transporter AcrB transmembrane domain"/>
    <property type="match status" value="2"/>
</dbReference>
<dbReference type="GO" id="GO:0005886">
    <property type="term" value="C:plasma membrane"/>
    <property type="evidence" value="ECO:0007669"/>
    <property type="project" value="TreeGrafter"/>
</dbReference>
<dbReference type="Gene3D" id="3.30.2090.10">
    <property type="entry name" value="Multidrug efflux transporter AcrB TolC docking domain, DN and DC subdomains"/>
    <property type="match status" value="2"/>
</dbReference>
<dbReference type="Pfam" id="PF00873">
    <property type="entry name" value="ACR_tran"/>
    <property type="match status" value="1"/>
</dbReference>
<feature type="transmembrane region" description="Helical" evidence="1">
    <location>
        <begin position="516"/>
        <end position="535"/>
    </location>
</feature>
<feature type="transmembrane region" description="Helical" evidence="1">
    <location>
        <begin position="431"/>
        <end position="451"/>
    </location>
</feature>
<feature type="transmembrane region" description="Helical" evidence="1">
    <location>
        <begin position="878"/>
        <end position="898"/>
    </location>
</feature>
<feature type="transmembrane region" description="Helical" evidence="1">
    <location>
        <begin position="335"/>
        <end position="352"/>
    </location>
</feature>
<feature type="transmembrane region" description="Helical" evidence="1">
    <location>
        <begin position="359"/>
        <end position="381"/>
    </location>
</feature>
<dbReference type="Gene3D" id="3.30.70.1430">
    <property type="entry name" value="Multidrug efflux transporter AcrB pore domain"/>
    <property type="match status" value="2"/>
</dbReference>
<dbReference type="GO" id="GO:0042910">
    <property type="term" value="F:xenobiotic transmembrane transporter activity"/>
    <property type="evidence" value="ECO:0007669"/>
    <property type="project" value="TreeGrafter"/>
</dbReference>
<feature type="transmembrane region" description="Helical" evidence="1">
    <location>
        <begin position="985"/>
        <end position="1005"/>
    </location>
</feature>
<evidence type="ECO:0000313" key="3">
    <source>
        <dbReference type="Proteomes" id="UP001205843"/>
    </source>
</evidence>
<dbReference type="Gene3D" id="3.30.70.1440">
    <property type="entry name" value="Multidrug efflux transporter AcrB pore domain"/>
    <property type="match status" value="1"/>
</dbReference>
<dbReference type="AlphaFoldDB" id="A0AAE3G5F9"/>
<feature type="transmembrane region" description="Helical" evidence="1">
    <location>
        <begin position="954"/>
        <end position="973"/>
    </location>
</feature>
<protein>
    <submittedName>
        <fullName evidence="2">Multidrug efflux pump subunit AcrB</fullName>
    </submittedName>
</protein>
<sequence length="1030" mass="109812">MKPVQLLFNRRLVAMVIGLVIVAGMTAIETLPRQEDPRFIGRNATVLTPYPGAEPSRVEALVTKPLEDAIRTIAEVETLQSTSRQGLSVVSIELADDVTDVAPIWSRIRDRIADTQAALPAGSQRPLLVDDRSYAFTAVVAIGWTLNTPANPLILGRYADLLEDRFRSLPGTDYTNRFGASREVVEVVLDPPSVAGLGLSPDTIARGLEAADARRGGGELTGGSMRGSVELAGDFESLDRLRDVGITTRQGQTVRLADISELRRGLLEPAEQYAMLDGGTVVLVGARMGAGQRVDRWMERARAMLDDFEDSLPAGLEATLVFEQAGYTSERLNQVVGSLFAGLAIVVALLFLTLGWRGAITVGLAIPATALLTLALFPLAGLEIHQMSVTGIIVALGLMVDNAIVVTNALRQRLADGNSLFAATSMTLRRLAIPLLASTLTTILAFMPIVLLPGGAGEFVGPLAMAVIVALASSYLVALLLVPALTQLFPQPTVRENGQSWVADAFRRLIGAGLKVPAVTLAAAFSLPVIGIAMMPTIPVAFFPPADRDQFHLELRLNATADIHQTRAAAERAAAVIREFEGVRHTWFVVGSNAPMVYYNQIPTDDGNPAFAHGIVDTESQAATKRIVPELQRRLDAALPDAQIIVRKYEQGPPFEAPLELRVYGNELTTLADLGDQIALLMRQLPQVTHVRSLVTQDATKLVAALDEELLRESGLDPALVSAQLGAALSGLDGGFLLEETEQLPVQVRYPAGWRDHGEALGDLLLMGTAGGDGIPLASVATLGMEPAWSSIQRRNGERVQVIRGYLEADTLPAIAMAELERLLEDALILPPGYRLETGGEAAERDEAVTRLLGSVLMLVTLMIAVVTLTFNSFRRAAIVFAAGAQALGMGLLALYLTGHAFGFVIIVGVMGLVGVAINATIILIAALDENQRARAGDPDAMAAVITGTTSRHILSTTITTVGGLSPLMFVAGDFWPPFAQTVGGGLLLATVIAFMATPAAYRLLVARPTVRGRVPDDGHPADENRRQLA</sequence>
<proteinExistence type="predicted"/>
<dbReference type="Proteomes" id="UP001205843">
    <property type="component" value="Unassembled WGS sequence"/>
</dbReference>
<dbReference type="PANTHER" id="PTHR32063">
    <property type="match status" value="1"/>
</dbReference>